<reference evidence="1 2" key="1">
    <citation type="journal article" date="2015" name="Nature">
        <title>rRNA introns, odd ribosomes, and small enigmatic genomes across a large radiation of phyla.</title>
        <authorList>
            <person name="Brown C.T."/>
            <person name="Hug L.A."/>
            <person name="Thomas B.C."/>
            <person name="Sharon I."/>
            <person name="Castelle C.J."/>
            <person name="Singh A."/>
            <person name="Wilkins M.J."/>
            <person name="Williams K.H."/>
            <person name="Banfield J.F."/>
        </authorList>
    </citation>
    <scope>NUCLEOTIDE SEQUENCE [LARGE SCALE GENOMIC DNA]</scope>
</reference>
<comment type="caution">
    <text evidence="1">The sequence shown here is derived from an EMBL/GenBank/DDBJ whole genome shotgun (WGS) entry which is preliminary data.</text>
</comment>
<accession>A0A0G1C6M7</accession>
<protein>
    <submittedName>
        <fullName evidence="1">Uncharacterized protein</fullName>
    </submittedName>
</protein>
<gene>
    <name evidence="1" type="ORF">UV20_C0035G0009</name>
</gene>
<dbReference type="Proteomes" id="UP000034837">
    <property type="component" value="Unassembled WGS sequence"/>
</dbReference>
<dbReference type="EMBL" id="LCDO01000035">
    <property type="protein sequence ID" value="KKS54331.1"/>
    <property type="molecule type" value="Genomic_DNA"/>
</dbReference>
<proteinExistence type="predicted"/>
<evidence type="ECO:0000313" key="1">
    <source>
        <dbReference type="EMBL" id="KKS54331.1"/>
    </source>
</evidence>
<evidence type="ECO:0000313" key="2">
    <source>
        <dbReference type="Proteomes" id="UP000034837"/>
    </source>
</evidence>
<sequence>MYICEFIPAGINNIIIGRMKSDERIKSIGLSYVLPRRRNGIDVSADSNNLVLPPTSHRRYNDIGGRAISYRSTNGGLSLCLGITQYVKRPESFTSVIGRKKSCIHKKEEKPVGVILIPSHGRTIGMGLAKPDGSSSVA</sequence>
<organism evidence="1 2">
    <name type="scientific">Candidatus Magasanikbacteria bacterium GW2011_GWA2_42_32</name>
    <dbReference type="NCBI Taxonomy" id="1619039"/>
    <lineage>
        <taxon>Bacteria</taxon>
        <taxon>Candidatus Magasanikiibacteriota</taxon>
    </lineage>
</organism>
<name>A0A0G1C6M7_9BACT</name>
<dbReference type="AlphaFoldDB" id="A0A0G1C6M7"/>